<evidence type="ECO:0000256" key="1">
    <source>
        <dbReference type="ARBA" id="ARBA00001933"/>
    </source>
</evidence>
<proteinExistence type="inferred from homology"/>
<keyword evidence="4 7" id="KW-0808">Transferase</keyword>
<dbReference type="Pfam" id="PF00155">
    <property type="entry name" value="Aminotran_1_2"/>
    <property type="match status" value="1"/>
</dbReference>
<dbReference type="CDD" id="cd00609">
    <property type="entry name" value="AAT_like"/>
    <property type="match status" value="1"/>
</dbReference>
<dbReference type="InterPro" id="IPR004839">
    <property type="entry name" value="Aminotransferase_I/II_large"/>
</dbReference>
<dbReference type="GO" id="GO:0047536">
    <property type="term" value="F:2-aminoadipate transaminase activity"/>
    <property type="evidence" value="ECO:0007669"/>
    <property type="project" value="TreeGrafter"/>
</dbReference>
<dbReference type="InterPro" id="IPR015421">
    <property type="entry name" value="PyrdxlP-dep_Trfase_major"/>
</dbReference>
<keyword evidence="5" id="KW-0663">Pyridoxal phosphate</keyword>
<dbReference type="InterPro" id="IPR050859">
    <property type="entry name" value="Class-I_PLP-dep_aminotransf"/>
</dbReference>
<dbReference type="GO" id="GO:0009074">
    <property type="term" value="P:aromatic amino acid family catabolic process"/>
    <property type="evidence" value="ECO:0007669"/>
    <property type="project" value="TreeGrafter"/>
</dbReference>
<dbReference type="InterPro" id="IPR015424">
    <property type="entry name" value="PyrdxlP-dep_Trfase"/>
</dbReference>
<evidence type="ECO:0000256" key="2">
    <source>
        <dbReference type="ARBA" id="ARBA00007441"/>
    </source>
</evidence>
<evidence type="ECO:0000256" key="5">
    <source>
        <dbReference type="ARBA" id="ARBA00022898"/>
    </source>
</evidence>
<dbReference type="EMBL" id="KY365740">
    <property type="protein sequence ID" value="AQV04223.1"/>
    <property type="molecule type" value="Genomic_DNA"/>
</dbReference>
<dbReference type="PANTHER" id="PTHR42790">
    <property type="entry name" value="AMINOTRANSFERASE"/>
    <property type="match status" value="1"/>
</dbReference>
<dbReference type="AlphaFoldDB" id="A0A2Z2EZI9"/>
<dbReference type="GO" id="GO:0008793">
    <property type="term" value="F:aromatic-amino-acid transaminase activity"/>
    <property type="evidence" value="ECO:0007669"/>
    <property type="project" value="TreeGrafter"/>
</dbReference>
<accession>A0A2Z2EZI9</accession>
<evidence type="ECO:0000256" key="4">
    <source>
        <dbReference type="ARBA" id="ARBA00022679"/>
    </source>
</evidence>
<organism evidence="7">
    <name type="scientific">Chaetothyriaceae sp</name>
    <dbReference type="NCBI Taxonomy" id="1963369"/>
    <lineage>
        <taxon>Eukaryota</taxon>
        <taxon>Fungi</taxon>
        <taxon>Dikarya</taxon>
        <taxon>Ascomycota</taxon>
        <taxon>Pezizomycotina</taxon>
        <taxon>Eurotiomycetes</taxon>
        <taxon>Chaetothyriomycetidae</taxon>
        <taxon>Chaetothyriales</taxon>
        <taxon>Chaetothyriaceae</taxon>
    </lineage>
</organism>
<dbReference type="SUPFAM" id="SSF53383">
    <property type="entry name" value="PLP-dependent transferases"/>
    <property type="match status" value="1"/>
</dbReference>
<dbReference type="GO" id="GO:0019878">
    <property type="term" value="P:lysine biosynthetic process via aminoadipic acid"/>
    <property type="evidence" value="ECO:0007669"/>
    <property type="project" value="TreeGrafter"/>
</dbReference>
<comment type="similarity">
    <text evidence="2">Belongs to the class-I pyridoxal-phosphate-dependent aminotransferase family.</text>
</comment>
<dbReference type="GO" id="GO:0006571">
    <property type="term" value="P:tyrosine biosynthetic process"/>
    <property type="evidence" value="ECO:0007669"/>
    <property type="project" value="TreeGrafter"/>
</dbReference>
<feature type="domain" description="Aminotransferase class I/classII large" evidence="6">
    <location>
        <begin position="127"/>
        <end position="492"/>
    </location>
</feature>
<gene>
    <name evidence="7" type="primary">swnA</name>
</gene>
<comment type="cofactor">
    <cofactor evidence="1">
        <name>pyridoxal 5'-phosphate</name>
        <dbReference type="ChEBI" id="CHEBI:597326"/>
    </cofactor>
</comment>
<dbReference type="PANTHER" id="PTHR42790:SF21">
    <property type="entry name" value="AROMATIC_AMINOADIPATE AMINOTRANSFERASE 1"/>
    <property type="match status" value="1"/>
</dbReference>
<evidence type="ECO:0000256" key="3">
    <source>
        <dbReference type="ARBA" id="ARBA00022576"/>
    </source>
</evidence>
<evidence type="ECO:0000259" key="6">
    <source>
        <dbReference type="Pfam" id="PF00155"/>
    </source>
</evidence>
<name>A0A2Z2EZI9_9EURO</name>
<evidence type="ECO:0000313" key="7">
    <source>
        <dbReference type="EMBL" id="AQV04223.1"/>
    </source>
</evidence>
<keyword evidence="3 7" id="KW-0032">Aminotransferase</keyword>
<protein>
    <submittedName>
        <fullName evidence="7">Putative aminotransferase</fullName>
    </submittedName>
</protein>
<dbReference type="Gene3D" id="3.40.640.10">
    <property type="entry name" value="Type I PLP-dependent aspartate aminotransferase-like (Major domain)"/>
    <property type="match status" value="1"/>
</dbReference>
<reference evidence="7" key="1">
    <citation type="journal article" date="2017" name="G3 (Bethesda)">
        <title>Swainsonine biosynthesis genes in diverse symbiotic and pathogenic fungi.</title>
        <authorList>
            <person name="Cook D."/>
            <person name="Donzelli B.G."/>
            <person name="Creamer R."/>
            <person name="Baucom D.L."/>
            <person name="Gardner D.R."/>
            <person name="Pan J."/>
            <person name="Moore N."/>
            <person name="Jaromczyk J.W."/>
            <person name="Schardl C.L."/>
        </authorList>
    </citation>
    <scope>NUCLEOTIDE SEQUENCE</scope>
</reference>
<dbReference type="GO" id="GO:0030170">
    <property type="term" value="F:pyridoxal phosphate binding"/>
    <property type="evidence" value="ECO:0007669"/>
    <property type="project" value="InterPro"/>
</dbReference>
<sequence>MGRMSISDVKALRSASHSSFAAALSYKQYDAYKSARSLAKPASKISQCHLSKESRQFSGASLKKMATPNPGSVIIPLGTGRPNAEFFPWESLVIQNEKFADPQPWSINGGAAHKVPKRDGIYDLTSVLDYGYAAGAPQLLRFITEHVELVHDPPYSDWGTCLSAGSTSALEIALRIFCNRGDTILAEQLTYPGFLEAAELLGVAVRGIEMDAEGIKPESLSKTLRNWNEADGRKPSMLYTIPSGHNPTGTSQTYERKLEVYSIAEEHDLIIIEDDPYYFLQLNFCKTSGGNGQDFLKSLIPSYVSIDTSGRVVRLDSTSKILAPGLRAGWVTANDCIIDKFLSYHEVSTAFVNGPSQLMLYKLLEESWGHLGFLNWLADLSARYRQRREIMVQACQTHLPRTLCTWSVPPHGLFLWIHVNITKHHEFGSSRAVENGGLHRSIEERIMASAYEKGVQVTNGSMFQVSHHLDNEIGFRFTFATADESELDTGVRFFAEAVKDVFSVTH</sequence>